<sequence length="196" mass="22466">MSVRATIQIGDKRLKAENEKIANIESGSVSQLISDLVDTMYHYDLIGIAAPQIGENYQLFITEPRETETRPADQSDELRIYINPEIIAKSEEQIIIYEGCGCIPNQSIFGPVSRPKWVTVKALNERGEIFEFTTDGILGRVIQHEYDHLQGIEFIQKVTDNSKILGIEHYREQIKSANWHKENCKITKKEFKKITI</sequence>
<reference evidence="3" key="1">
    <citation type="submission" date="2020-04" db="EMBL/GenBank/DDBJ databases">
        <authorList>
            <person name="Zhang T."/>
        </authorList>
    </citation>
    <scope>NUCLEOTIDE SEQUENCE</scope>
    <source>
        <strain evidence="3">HKST-UBA11</strain>
    </source>
</reference>
<dbReference type="HAMAP" id="MF_00163">
    <property type="entry name" value="Pep_deformylase"/>
    <property type="match status" value="1"/>
</dbReference>
<keyword evidence="2 3" id="KW-0378">Hydrolase</keyword>
<dbReference type="PANTHER" id="PTHR10458:SF22">
    <property type="entry name" value="PEPTIDE DEFORMYLASE"/>
    <property type="match status" value="1"/>
</dbReference>
<comment type="similarity">
    <text evidence="1 2">Belongs to the polypeptide deformylase family.</text>
</comment>
<comment type="cofactor">
    <cofactor evidence="2">
        <name>Fe(2+)</name>
        <dbReference type="ChEBI" id="CHEBI:29033"/>
    </cofactor>
    <text evidence="2">Binds 1 Fe(2+) ion.</text>
</comment>
<dbReference type="AlphaFoldDB" id="A0A955L8Z7"/>
<evidence type="ECO:0000256" key="2">
    <source>
        <dbReference type="HAMAP-Rule" id="MF_00163"/>
    </source>
</evidence>
<comment type="caution">
    <text evidence="3">The sequence shown here is derived from an EMBL/GenBank/DDBJ whole genome shotgun (WGS) entry which is preliminary data.</text>
</comment>
<reference evidence="3" key="2">
    <citation type="journal article" date="2021" name="Microbiome">
        <title>Successional dynamics and alternative stable states in a saline activated sludge microbial community over 9 years.</title>
        <authorList>
            <person name="Wang Y."/>
            <person name="Ye J."/>
            <person name="Ju F."/>
            <person name="Liu L."/>
            <person name="Boyd J.A."/>
            <person name="Deng Y."/>
            <person name="Parks D.H."/>
            <person name="Jiang X."/>
            <person name="Yin X."/>
            <person name="Woodcroft B.J."/>
            <person name="Tyson G.W."/>
            <person name="Hugenholtz P."/>
            <person name="Polz M.F."/>
            <person name="Zhang T."/>
        </authorList>
    </citation>
    <scope>NUCLEOTIDE SEQUENCE</scope>
    <source>
        <strain evidence="3">HKST-UBA11</strain>
    </source>
</reference>
<dbReference type="NCBIfam" id="TIGR00079">
    <property type="entry name" value="pept_deformyl"/>
    <property type="match status" value="1"/>
</dbReference>
<dbReference type="PRINTS" id="PR01576">
    <property type="entry name" value="PDEFORMYLASE"/>
</dbReference>
<dbReference type="Proteomes" id="UP000754563">
    <property type="component" value="Unassembled WGS sequence"/>
</dbReference>
<evidence type="ECO:0000256" key="1">
    <source>
        <dbReference type="ARBA" id="ARBA00010759"/>
    </source>
</evidence>
<dbReference type="InterPro" id="IPR023635">
    <property type="entry name" value="Peptide_deformylase"/>
</dbReference>
<dbReference type="EC" id="3.5.1.88" evidence="2"/>
<protein>
    <recommendedName>
        <fullName evidence="2">Peptide deformylase</fullName>
        <shortName evidence="2">PDF</shortName>
        <ecNumber evidence="2">3.5.1.88</ecNumber>
    </recommendedName>
    <alternativeName>
        <fullName evidence="2">Polypeptide deformylase</fullName>
    </alternativeName>
</protein>
<dbReference type="GO" id="GO:0006412">
    <property type="term" value="P:translation"/>
    <property type="evidence" value="ECO:0007669"/>
    <property type="project" value="UniProtKB-UniRule"/>
</dbReference>
<keyword evidence="2" id="KW-0408">Iron</keyword>
<evidence type="ECO:0000313" key="3">
    <source>
        <dbReference type="EMBL" id="MCA9385686.1"/>
    </source>
</evidence>
<dbReference type="Pfam" id="PF01327">
    <property type="entry name" value="Pep_deformylase"/>
    <property type="match status" value="1"/>
</dbReference>
<comment type="catalytic activity">
    <reaction evidence="2">
        <text>N-terminal N-formyl-L-methionyl-[peptide] + H2O = N-terminal L-methionyl-[peptide] + formate</text>
        <dbReference type="Rhea" id="RHEA:24420"/>
        <dbReference type="Rhea" id="RHEA-COMP:10639"/>
        <dbReference type="Rhea" id="RHEA-COMP:10640"/>
        <dbReference type="ChEBI" id="CHEBI:15377"/>
        <dbReference type="ChEBI" id="CHEBI:15740"/>
        <dbReference type="ChEBI" id="CHEBI:49298"/>
        <dbReference type="ChEBI" id="CHEBI:64731"/>
        <dbReference type="EC" id="3.5.1.88"/>
    </reaction>
</comment>
<dbReference type="EMBL" id="JAGQLH010000036">
    <property type="protein sequence ID" value="MCA9385686.1"/>
    <property type="molecule type" value="Genomic_DNA"/>
</dbReference>
<evidence type="ECO:0000313" key="4">
    <source>
        <dbReference type="Proteomes" id="UP000754563"/>
    </source>
</evidence>
<name>A0A955L8Z7_9BACT</name>
<dbReference type="CDD" id="cd00487">
    <property type="entry name" value="Pep_deformylase"/>
    <property type="match status" value="1"/>
</dbReference>
<keyword evidence="2" id="KW-0479">Metal-binding</keyword>
<dbReference type="GO" id="GO:0042586">
    <property type="term" value="F:peptide deformylase activity"/>
    <property type="evidence" value="ECO:0007669"/>
    <property type="project" value="UniProtKB-UniRule"/>
</dbReference>
<organism evidence="3 4">
    <name type="scientific">Candidatus Dojkabacteria bacterium</name>
    <dbReference type="NCBI Taxonomy" id="2099670"/>
    <lineage>
        <taxon>Bacteria</taxon>
        <taxon>Candidatus Dojkabacteria</taxon>
    </lineage>
</organism>
<feature type="binding site" evidence="2">
    <location>
        <position position="144"/>
    </location>
    <ligand>
        <name>Fe cation</name>
        <dbReference type="ChEBI" id="CHEBI:24875"/>
    </ligand>
</feature>
<dbReference type="InterPro" id="IPR036821">
    <property type="entry name" value="Peptide_deformylase_sf"/>
</dbReference>
<dbReference type="PANTHER" id="PTHR10458">
    <property type="entry name" value="PEPTIDE DEFORMYLASE"/>
    <property type="match status" value="1"/>
</dbReference>
<dbReference type="PIRSF" id="PIRSF004749">
    <property type="entry name" value="Pep_def"/>
    <property type="match status" value="1"/>
</dbReference>
<dbReference type="SUPFAM" id="SSF56420">
    <property type="entry name" value="Peptide deformylase"/>
    <property type="match status" value="1"/>
</dbReference>
<feature type="binding site" evidence="2">
    <location>
        <position position="100"/>
    </location>
    <ligand>
        <name>Fe cation</name>
        <dbReference type="ChEBI" id="CHEBI:24875"/>
    </ligand>
</feature>
<comment type="function">
    <text evidence="2">Removes the formyl group from the N-terminal Met of newly synthesized proteins. Requires at least a dipeptide for an efficient rate of reaction. N-terminal L-methionine is a prerequisite for activity but the enzyme has broad specificity at other positions.</text>
</comment>
<feature type="binding site" evidence="2">
    <location>
        <position position="148"/>
    </location>
    <ligand>
        <name>Fe cation</name>
        <dbReference type="ChEBI" id="CHEBI:24875"/>
    </ligand>
</feature>
<dbReference type="Gene3D" id="3.90.45.10">
    <property type="entry name" value="Peptide deformylase"/>
    <property type="match status" value="1"/>
</dbReference>
<feature type="active site" evidence="2">
    <location>
        <position position="145"/>
    </location>
</feature>
<accession>A0A955L8Z7</accession>
<keyword evidence="2" id="KW-0648">Protein biosynthesis</keyword>
<gene>
    <name evidence="2 3" type="primary">def</name>
    <name evidence="3" type="ORF">KC717_03485</name>
</gene>
<proteinExistence type="inferred from homology"/>
<dbReference type="GO" id="GO:0046872">
    <property type="term" value="F:metal ion binding"/>
    <property type="evidence" value="ECO:0007669"/>
    <property type="project" value="UniProtKB-KW"/>
</dbReference>